<evidence type="ECO:0000313" key="2">
    <source>
        <dbReference type="Proteomes" id="UP000259421"/>
    </source>
</evidence>
<accession>A0A385EBT1</accession>
<dbReference type="Proteomes" id="UP000259421">
    <property type="component" value="Segment"/>
</dbReference>
<protein>
    <submittedName>
        <fullName evidence="1">Uncharacterized protein</fullName>
    </submittedName>
</protein>
<organism evidence="1 2">
    <name type="scientific">Caulobacter phage CcrBL9</name>
    <dbReference type="NCBI Taxonomy" id="2283270"/>
    <lineage>
        <taxon>Viruses</taxon>
        <taxon>Duplodnaviria</taxon>
        <taxon>Heunggongvirae</taxon>
        <taxon>Uroviricota</taxon>
        <taxon>Caudoviricetes</taxon>
        <taxon>Jeanschmidtviridae</taxon>
        <taxon>Bertelyvirus</taxon>
        <taxon>Bertelyvirus BL9</taxon>
    </lineage>
</organism>
<sequence length="80" mass="8721">MTDYLSHDDACVNTCAYAPINISVVRGLFLDDGADRGRGGPRFVADDSGRYIAFDTPAFEGVLHEDEAYPLLKQLTAVLL</sequence>
<gene>
    <name evidence="1" type="ORF">CcrBL9_gp086</name>
</gene>
<reference evidence="1 2" key="2">
    <citation type="submission" date="2018-09" db="EMBL/GenBank/DDBJ databases">
        <title>Giant CbK-like Caulobacter bacteriophages have genetically divergent genomes.</title>
        <authorList>
            <person name="Wilson K."/>
            <person name="Ely B."/>
        </authorList>
    </citation>
    <scope>NUCLEOTIDE SEQUENCE [LARGE SCALE GENOMIC DNA]</scope>
</reference>
<evidence type="ECO:0000313" key="1">
    <source>
        <dbReference type="EMBL" id="AXQ69110.1"/>
    </source>
</evidence>
<keyword evidence="2" id="KW-1185">Reference proteome</keyword>
<name>A0A385EBT1_9CAUD</name>
<proteinExistence type="predicted"/>
<reference evidence="2" key="1">
    <citation type="submission" date="2018-07" db="EMBL/GenBank/DDBJ databases">
        <title>Giant CbK-like Caulobacter bacteriophages have genetically divergent genomes.</title>
        <authorList>
            <person name="Wilson K.M."/>
            <person name="Ely B."/>
        </authorList>
    </citation>
    <scope>NUCLEOTIDE SEQUENCE [LARGE SCALE GENOMIC DNA]</scope>
</reference>
<dbReference type="EMBL" id="MH588546">
    <property type="protein sequence ID" value="AXQ69110.1"/>
    <property type="molecule type" value="Genomic_DNA"/>
</dbReference>